<dbReference type="InterPro" id="IPR003945">
    <property type="entry name" value="NU5C-like"/>
</dbReference>
<feature type="transmembrane region" description="Helical" evidence="9">
    <location>
        <begin position="361"/>
        <end position="380"/>
    </location>
</feature>
<reference evidence="11" key="2">
    <citation type="submission" date="2021-04" db="EMBL/GenBank/DDBJ databases">
        <authorList>
            <person name="Deng Y.P."/>
            <person name="Suleman S."/>
            <person name="Zhang Y."/>
            <person name="Nie Y."/>
            <person name="Fu Y.T."/>
            <person name="Liu G.H."/>
        </authorList>
    </citation>
    <scope>NUCLEOTIDE SEQUENCE</scope>
    <source>
        <strain evidence="11">Changsha</strain>
    </source>
</reference>
<evidence type="ECO:0000256" key="6">
    <source>
        <dbReference type="ARBA" id="ARBA00023136"/>
    </source>
</evidence>
<evidence type="ECO:0000256" key="5">
    <source>
        <dbReference type="ARBA" id="ARBA00022989"/>
    </source>
</evidence>
<comment type="catalytic activity">
    <reaction evidence="8">
        <text>a ubiquinone + NADH + 5 H(+)(in) = a ubiquinol + NAD(+) + 4 H(+)(out)</text>
        <dbReference type="Rhea" id="RHEA:29091"/>
        <dbReference type="Rhea" id="RHEA-COMP:9565"/>
        <dbReference type="Rhea" id="RHEA-COMP:9566"/>
        <dbReference type="ChEBI" id="CHEBI:15378"/>
        <dbReference type="ChEBI" id="CHEBI:16389"/>
        <dbReference type="ChEBI" id="CHEBI:17976"/>
        <dbReference type="ChEBI" id="CHEBI:57540"/>
        <dbReference type="ChEBI" id="CHEBI:57945"/>
        <dbReference type="EC" id="7.1.1.2"/>
    </reaction>
</comment>
<dbReference type="PANTHER" id="PTHR42829">
    <property type="entry name" value="NADH-UBIQUINONE OXIDOREDUCTASE CHAIN 5"/>
    <property type="match status" value="1"/>
</dbReference>
<keyword evidence="11" id="KW-0496">Mitochondrion</keyword>
<dbReference type="InterPro" id="IPR001750">
    <property type="entry name" value="ND/Mrp_TM"/>
</dbReference>
<evidence type="ECO:0000256" key="9">
    <source>
        <dbReference type="SAM" id="Phobius"/>
    </source>
</evidence>
<feature type="transmembrane region" description="Helical" evidence="9">
    <location>
        <begin position="51"/>
        <end position="71"/>
    </location>
</feature>
<feature type="domain" description="NADH:quinone oxidoreductase/Mrp antiporter transmembrane" evidence="10">
    <location>
        <begin position="100"/>
        <end position="365"/>
    </location>
</feature>
<feature type="transmembrane region" description="Helical" evidence="9">
    <location>
        <begin position="435"/>
        <end position="455"/>
    </location>
</feature>
<dbReference type="GO" id="GO:0008137">
    <property type="term" value="F:NADH dehydrogenase (ubiquinone) activity"/>
    <property type="evidence" value="ECO:0007669"/>
    <property type="project" value="UniProtKB-EC"/>
</dbReference>
<feature type="transmembrane region" description="Helical" evidence="9">
    <location>
        <begin position="462"/>
        <end position="480"/>
    </location>
</feature>
<evidence type="ECO:0000259" key="10">
    <source>
        <dbReference type="Pfam" id="PF00361"/>
    </source>
</evidence>
<dbReference type="GO" id="GO:0015990">
    <property type="term" value="P:electron transport coupled proton transport"/>
    <property type="evidence" value="ECO:0007669"/>
    <property type="project" value="TreeGrafter"/>
</dbReference>
<evidence type="ECO:0000256" key="3">
    <source>
        <dbReference type="ARBA" id="ARBA00012944"/>
    </source>
</evidence>
<evidence type="ECO:0000313" key="11">
    <source>
        <dbReference type="EMBL" id="QWC93298.1"/>
    </source>
</evidence>
<dbReference type="GO" id="GO:0016020">
    <property type="term" value="C:membrane"/>
    <property type="evidence" value="ECO:0007669"/>
    <property type="project" value="UniProtKB-SubCell"/>
</dbReference>
<feature type="transmembrane region" description="Helical" evidence="9">
    <location>
        <begin position="231"/>
        <end position="250"/>
    </location>
</feature>
<keyword evidence="5 9" id="KW-1133">Transmembrane helix</keyword>
<dbReference type="PANTHER" id="PTHR42829:SF2">
    <property type="entry name" value="NADH-UBIQUINONE OXIDOREDUCTASE CHAIN 5"/>
    <property type="match status" value="1"/>
</dbReference>
<feature type="transmembrane region" description="Helical" evidence="9">
    <location>
        <begin position="324"/>
        <end position="341"/>
    </location>
</feature>
<evidence type="ECO:0000256" key="8">
    <source>
        <dbReference type="ARBA" id="ARBA00049551"/>
    </source>
</evidence>
<reference evidence="11" key="1">
    <citation type="journal article" date="2021" name="Vet. Parasitol.">
        <title>The complete mitochondrial genome of capillariid nematodes (Eucoleus annulatus): A novel gene arrangement and phylogenetic implications.</title>
        <authorList>
            <person name="Deng Y.-P."/>
            <person name="Suleman"/>
            <person name="Zhang Y."/>
            <person name="Nie Y."/>
            <person name="Fu Y.-T."/>
            <person name="Liu G.-H."/>
        </authorList>
    </citation>
    <scope>NUCLEOTIDE SEQUENCE</scope>
    <source>
        <strain evidence="11">Changsha</strain>
    </source>
</reference>
<protein>
    <recommendedName>
        <fullName evidence="3">NADH:ubiquinone reductase (H(+)-translocating)</fullName>
        <ecNumber evidence="3">7.1.1.2</ecNumber>
    </recommendedName>
    <alternativeName>
        <fullName evidence="7">NADH dehydrogenase subunit 5</fullName>
    </alternativeName>
</protein>
<evidence type="ECO:0000256" key="2">
    <source>
        <dbReference type="ARBA" id="ARBA00004141"/>
    </source>
</evidence>
<keyword evidence="6 9" id="KW-0472">Membrane</keyword>
<keyword evidence="4 9" id="KW-0812">Transmembrane</keyword>
<comment type="subcellular location">
    <subcellularLocation>
        <location evidence="2">Membrane</location>
        <topology evidence="2">Multi-pass membrane protein</topology>
    </subcellularLocation>
</comment>
<evidence type="ECO:0000256" key="1">
    <source>
        <dbReference type="ARBA" id="ARBA00003257"/>
    </source>
</evidence>
<name>A0A8E8HTC6_9BILA</name>
<gene>
    <name evidence="11" type="primary">nad5</name>
</gene>
<feature type="transmembrane region" description="Helical" evidence="9">
    <location>
        <begin position="103"/>
        <end position="124"/>
    </location>
</feature>
<feature type="transmembrane region" description="Helical" evidence="9">
    <location>
        <begin position="78"/>
        <end position="97"/>
    </location>
</feature>
<feature type="transmembrane region" description="Helical" evidence="9">
    <location>
        <begin position="281"/>
        <end position="303"/>
    </location>
</feature>
<feature type="transmembrane region" description="Helical" evidence="9">
    <location>
        <begin position="164"/>
        <end position="183"/>
    </location>
</feature>
<organism evidence="11">
    <name type="scientific">Eucoleus annulatus</name>
    <dbReference type="NCBI Taxonomy" id="2831232"/>
    <lineage>
        <taxon>Eukaryota</taxon>
        <taxon>Metazoa</taxon>
        <taxon>Ecdysozoa</taxon>
        <taxon>Nematoda</taxon>
        <taxon>Enoplea</taxon>
        <taxon>Dorylaimia</taxon>
        <taxon>Trichinellida</taxon>
        <taxon>Capillariidae</taxon>
        <taxon>Eucoleus</taxon>
    </lineage>
</organism>
<sequence length="519" mass="61095">MVNLIVMLYSILLLFIGLLIWLTKGLNIFLASSMLNTSFSLSFWWDMDQLMIYFIFTVIILSFIIVIYSSYYMSYDLYFNRFMFIMLLFIISMLILNSSTSCWMLWLGWEGLGITSFMLIIYYSNWKSNNSSVQTLMLNRVGDFSLMLSMTMFCYSQNWNLNSLNYTCWFTLLVIMAIFAKSAQIPFQSWLPAAMAAPTPVSSLVHSSTLVVAGSILCLKLNNYFFNYSMVWLSMLGFLTSLYASFMAFIEQDFKKIMAYSTMSQIALVMFMLNTNLNKLLFMHIVNHAFAKALLFMNVGVYIMSSFGLQELRLMKLKVYMNKISSFYMITCLLSMCGFYYLSCLYSKEFFLCFSLFQETILLLINLTIFLSLAYSFRMIKYLMMSSYSKVINVISHNSNSVNIFMFFVMFSNGWFMVYNYIMPIDSNFFVFKKNYMMLIPFVMIILSMFLYKNLKLLNLDLLYQAFSMFLINNSIFLNYKSKFMSLSYNMFIDLFYQYASNMKLMVLPIFFLLFFLLL</sequence>
<geneLocation type="mitochondrion" evidence="11"/>
<dbReference type="GO" id="GO:0003954">
    <property type="term" value="F:NADH dehydrogenase activity"/>
    <property type="evidence" value="ECO:0007669"/>
    <property type="project" value="TreeGrafter"/>
</dbReference>
<dbReference type="Pfam" id="PF00361">
    <property type="entry name" value="Proton_antipo_M"/>
    <property type="match status" value="1"/>
</dbReference>
<evidence type="ECO:0000256" key="4">
    <source>
        <dbReference type="ARBA" id="ARBA00022692"/>
    </source>
</evidence>
<dbReference type="EC" id="7.1.1.2" evidence="3"/>
<feature type="transmembrane region" description="Helical" evidence="9">
    <location>
        <begin position="401"/>
        <end position="423"/>
    </location>
</feature>
<evidence type="ECO:0000256" key="7">
    <source>
        <dbReference type="ARBA" id="ARBA00031027"/>
    </source>
</evidence>
<comment type="function">
    <text evidence="1">Core subunit of the mitochondrial membrane respiratory chain NADH dehydrogenase (Complex I) that is believed to belong to the minimal assembly required for catalysis. Complex I functions in the transfer of electrons from NADH to the respiratory chain. The immediate electron acceptor for the enzyme is believed to be ubiquinone.</text>
</comment>
<dbReference type="EMBL" id="MW999680">
    <property type="protein sequence ID" value="QWC93298.1"/>
    <property type="molecule type" value="Genomic_DNA"/>
</dbReference>
<proteinExistence type="predicted"/>
<accession>A0A8E8HTC6</accession>
<dbReference type="AlphaFoldDB" id="A0A8E8HTC6"/>
<dbReference type="GO" id="GO:0042773">
    <property type="term" value="P:ATP synthesis coupled electron transport"/>
    <property type="evidence" value="ECO:0007669"/>
    <property type="project" value="InterPro"/>
</dbReference>
<feature type="transmembrane region" description="Helical" evidence="9">
    <location>
        <begin position="500"/>
        <end position="518"/>
    </location>
</feature>
<feature type="transmembrane region" description="Helical" evidence="9">
    <location>
        <begin position="204"/>
        <end position="225"/>
    </location>
</feature>